<accession>A0A0R2QFZ3</accession>
<name>A0A0R2QFZ3_9ACTN</name>
<sequence>MTGSLTVAVVLAAGSGTRFIGSTHKLLSVAQGRPVYHWAIESAIEASIGPVLVVTGKTPLPLDFAFSDQAQASIAKWGLPHSINNSNWSTGMASSVQSAVQFAASLGAEAVVIGLADQPCVPPSAWQRVASSTSPLAVATYDTKRGNPVKLHAEMWSHLPTSGDEGARNLLRSHHQLVSEVSCIGSAIDIDTIEDLEQASKLIVESRRIV</sequence>
<evidence type="ECO:0000259" key="1">
    <source>
        <dbReference type="Pfam" id="PF12804"/>
    </source>
</evidence>
<comment type="caution">
    <text evidence="2">The sequence shown here is derived from an EMBL/GenBank/DDBJ whole genome shotgun (WGS) entry which is preliminary data.</text>
</comment>
<evidence type="ECO:0000313" key="3">
    <source>
        <dbReference type="Proteomes" id="UP000051017"/>
    </source>
</evidence>
<dbReference type="Gene3D" id="3.90.550.10">
    <property type="entry name" value="Spore Coat Polysaccharide Biosynthesis Protein SpsA, Chain A"/>
    <property type="match status" value="1"/>
</dbReference>
<gene>
    <name evidence="2" type="ORF">ABR75_08485</name>
</gene>
<dbReference type="Proteomes" id="UP000051017">
    <property type="component" value="Unassembled WGS sequence"/>
</dbReference>
<organism evidence="2 3">
    <name type="scientific">Acidimicrobiia bacterium BACL6 MAG-120924-bin43</name>
    <dbReference type="NCBI Taxonomy" id="1655583"/>
    <lineage>
        <taxon>Bacteria</taxon>
        <taxon>Bacillati</taxon>
        <taxon>Actinomycetota</taxon>
        <taxon>Acidimicrobiia</taxon>
        <taxon>acIV cluster</taxon>
    </lineage>
</organism>
<dbReference type="PANTHER" id="PTHR43777">
    <property type="entry name" value="MOLYBDENUM COFACTOR CYTIDYLYLTRANSFERASE"/>
    <property type="match status" value="1"/>
</dbReference>
<dbReference type="GO" id="GO:0016779">
    <property type="term" value="F:nucleotidyltransferase activity"/>
    <property type="evidence" value="ECO:0007669"/>
    <property type="project" value="UniProtKB-ARBA"/>
</dbReference>
<feature type="domain" description="MobA-like NTP transferase" evidence="1">
    <location>
        <begin position="8"/>
        <end position="176"/>
    </location>
</feature>
<dbReference type="CDD" id="cd04182">
    <property type="entry name" value="GT_2_like_f"/>
    <property type="match status" value="1"/>
</dbReference>
<dbReference type="AlphaFoldDB" id="A0A0R2QFZ3"/>
<dbReference type="SUPFAM" id="SSF53448">
    <property type="entry name" value="Nucleotide-diphospho-sugar transferases"/>
    <property type="match status" value="1"/>
</dbReference>
<dbReference type="InterPro" id="IPR025877">
    <property type="entry name" value="MobA-like_NTP_Trfase"/>
</dbReference>
<evidence type="ECO:0000313" key="2">
    <source>
        <dbReference type="EMBL" id="KRO49209.1"/>
    </source>
</evidence>
<dbReference type="InterPro" id="IPR029044">
    <property type="entry name" value="Nucleotide-diphossugar_trans"/>
</dbReference>
<proteinExistence type="predicted"/>
<dbReference type="EMBL" id="LIBJ01000030">
    <property type="protein sequence ID" value="KRO49209.1"/>
    <property type="molecule type" value="Genomic_DNA"/>
</dbReference>
<reference evidence="2 3" key="1">
    <citation type="submission" date="2015-10" db="EMBL/GenBank/DDBJ databases">
        <title>Metagenome-Assembled Genomes uncover a global brackish microbiome.</title>
        <authorList>
            <person name="Hugerth L.W."/>
            <person name="Larsson J."/>
            <person name="Alneberg J."/>
            <person name="Lindh M.V."/>
            <person name="Legrand C."/>
            <person name="Pinhassi J."/>
            <person name="Andersson A.F."/>
        </authorList>
    </citation>
    <scope>NUCLEOTIDE SEQUENCE [LARGE SCALE GENOMIC DNA]</scope>
    <source>
        <strain evidence="2">BACL6 MAG-120924-bin43</strain>
    </source>
</reference>
<protein>
    <recommendedName>
        <fullName evidence="1">MobA-like NTP transferase domain-containing protein</fullName>
    </recommendedName>
</protein>
<dbReference type="PANTHER" id="PTHR43777:SF1">
    <property type="entry name" value="MOLYBDENUM COFACTOR CYTIDYLYLTRANSFERASE"/>
    <property type="match status" value="1"/>
</dbReference>
<dbReference type="Pfam" id="PF12804">
    <property type="entry name" value="NTP_transf_3"/>
    <property type="match status" value="1"/>
</dbReference>